<keyword evidence="7 9" id="KW-0472">Membrane</keyword>
<comment type="caution">
    <text evidence="11">The sequence shown here is derived from an EMBL/GenBank/DDBJ whole genome shotgun (WGS) entry which is preliminary data.</text>
</comment>
<dbReference type="PANTHER" id="PTHR23063:SF60">
    <property type="entry name" value="LYSOPHOSPHATIDIC ACID:OLEOYL-COA ACYLTRANSFERASE 1"/>
    <property type="match status" value="1"/>
</dbReference>
<gene>
    <name evidence="11" type="ORF">LY90DRAFT_667191</name>
</gene>
<dbReference type="PANTHER" id="PTHR23063">
    <property type="entry name" value="PHOSPHOLIPID ACYLTRANSFERASE"/>
    <property type="match status" value="1"/>
</dbReference>
<proteinExistence type="inferred from homology"/>
<organism evidence="11 12">
    <name type="scientific">Neocallimastix californiae</name>
    <dbReference type="NCBI Taxonomy" id="1754190"/>
    <lineage>
        <taxon>Eukaryota</taxon>
        <taxon>Fungi</taxon>
        <taxon>Fungi incertae sedis</taxon>
        <taxon>Chytridiomycota</taxon>
        <taxon>Chytridiomycota incertae sedis</taxon>
        <taxon>Neocallimastigomycetes</taxon>
        <taxon>Neocallimastigales</taxon>
        <taxon>Neocallimastigaceae</taxon>
        <taxon>Neocallimastix</taxon>
    </lineage>
</organism>
<evidence type="ECO:0000256" key="7">
    <source>
        <dbReference type="ARBA" id="ARBA00023136"/>
    </source>
</evidence>
<dbReference type="GO" id="GO:0006629">
    <property type="term" value="P:lipid metabolic process"/>
    <property type="evidence" value="ECO:0007669"/>
    <property type="project" value="UniProtKB-KW"/>
</dbReference>
<dbReference type="GO" id="GO:0016020">
    <property type="term" value="C:membrane"/>
    <property type="evidence" value="ECO:0007669"/>
    <property type="project" value="UniProtKB-SubCell"/>
</dbReference>
<evidence type="ECO:0000259" key="10">
    <source>
        <dbReference type="Pfam" id="PF01553"/>
    </source>
</evidence>
<evidence type="ECO:0000256" key="8">
    <source>
        <dbReference type="ARBA" id="ARBA00023315"/>
    </source>
</evidence>
<keyword evidence="4 9" id="KW-0812">Transmembrane</keyword>
<evidence type="ECO:0000256" key="2">
    <source>
        <dbReference type="ARBA" id="ARBA00008655"/>
    </source>
</evidence>
<dbReference type="Proteomes" id="UP000193920">
    <property type="component" value="Unassembled WGS sequence"/>
</dbReference>
<evidence type="ECO:0000256" key="5">
    <source>
        <dbReference type="ARBA" id="ARBA00022989"/>
    </source>
</evidence>
<feature type="domain" description="Phospholipid/glycerol acyltransferase" evidence="10">
    <location>
        <begin position="112"/>
        <end position="215"/>
    </location>
</feature>
<keyword evidence="8" id="KW-0012">Acyltransferase</keyword>
<keyword evidence="6" id="KW-0443">Lipid metabolism</keyword>
<comment type="subcellular location">
    <subcellularLocation>
        <location evidence="1">Membrane</location>
    </subcellularLocation>
</comment>
<evidence type="ECO:0000256" key="4">
    <source>
        <dbReference type="ARBA" id="ARBA00022692"/>
    </source>
</evidence>
<reference evidence="11 12" key="1">
    <citation type="submission" date="2016-08" db="EMBL/GenBank/DDBJ databases">
        <title>A Parts List for Fungal Cellulosomes Revealed by Comparative Genomics.</title>
        <authorList>
            <consortium name="DOE Joint Genome Institute"/>
            <person name="Haitjema C.H."/>
            <person name="Gilmore S.P."/>
            <person name="Henske J.K."/>
            <person name="Solomon K.V."/>
            <person name="De Groot R."/>
            <person name="Kuo A."/>
            <person name="Mondo S.J."/>
            <person name="Salamov A.A."/>
            <person name="Labutti K."/>
            <person name="Zhao Z."/>
            <person name="Chiniquy J."/>
            <person name="Barry K."/>
            <person name="Brewer H.M."/>
            <person name="Purvine S.O."/>
            <person name="Wright A.T."/>
            <person name="Boxma B."/>
            <person name="Van Alen T."/>
            <person name="Hackstein J.H."/>
            <person name="Baker S.E."/>
            <person name="Grigoriev I.V."/>
            <person name="O'Malley M.A."/>
        </authorList>
    </citation>
    <scope>NUCLEOTIDE SEQUENCE [LARGE SCALE GENOMIC DNA]</scope>
    <source>
        <strain evidence="11 12">G1</strain>
    </source>
</reference>
<evidence type="ECO:0000313" key="11">
    <source>
        <dbReference type="EMBL" id="ORY72317.1"/>
    </source>
</evidence>
<dbReference type="STRING" id="1754190.A0A1Y2ELA2"/>
<dbReference type="InterPro" id="IPR002123">
    <property type="entry name" value="Plipid/glycerol_acylTrfase"/>
</dbReference>
<dbReference type="EMBL" id="MCOG01000040">
    <property type="protein sequence ID" value="ORY72317.1"/>
    <property type="molecule type" value="Genomic_DNA"/>
</dbReference>
<dbReference type="OrthoDB" id="272512at2759"/>
<evidence type="ECO:0000256" key="3">
    <source>
        <dbReference type="ARBA" id="ARBA00022679"/>
    </source>
</evidence>
<feature type="transmembrane region" description="Helical" evidence="9">
    <location>
        <begin position="50"/>
        <end position="70"/>
    </location>
</feature>
<accession>A0A1Y2ELA2</accession>
<evidence type="ECO:0000256" key="6">
    <source>
        <dbReference type="ARBA" id="ARBA00023098"/>
    </source>
</evidence>
<protein>
    <recommendedName>
        <fullName evidence="10">Phospholipid/glycerol acyltransferase domain-containing protein</fullName>
    </recommendedName>
</protein>
<evidence type="ECO:0000313" key="12">
    <source>
        <dbReference type="Proteomes" id="UP000193920"/>
    </source>
</evidence>
<dbReference type="GO" id="GO:0016746">
    <property type="term" value="F:acyltransferase activity"/>
    <property type="evidence" value="ECO:0007669"/>
    <property type="project" value="UniProtKB-KW"/>
</dbReference>
<evidence type="ECO:0000256" key="1">
    <source>
        <dbReference type="ARBA" id="ARBA00004370"/>
    </source>
</evidence>
<dbReference type="AlphaFoldDB" id="A0A1Y2ELA2"/>
<keyword evidence="12" id="KW-1185">Reference proteome</keyword>
<sequence>MEKYSHWRDSGTGIQPFLPLKPPKSNSALDSILYFLNTFILGPPLATIRFIFILFIFIIYLIQNLILIIIPGPLKWIVGKLFFSCEARLVLLYMGFNWIDSQKVTLTRGRKHTKKETTSVNHGDIIACNCQSYVDIIYFFSKFNPVFVKIFEDGKVKQISFLEAIKSNGSYPELKEEEGAVSLKDIIKESKEQKKGPIVVFPEGTTTNGKGLLKFLPVFKEFTPKDDITLHVYSIKYQFYGHNVSYTVGSKFVHFYQLCSKIHHAMTVKYLTSEESQFNDIAAQAELPNSVVEGQLGAHISKLIGQVLRIRKTGLGAKDKQEFLDYYNEINKKGYKNVKKSK</sequence>
<keyword evidence="3" id="KW-0808">Transferase</keyword>
<keyword evidence="5 9" id="KW-1133">Transmembrane helix</keyword>
<comment type="similarity">
    <text evidence="2">Belongs to the 1-acyl-sn-glycerol-3-phosphate acyltransferase family.</text>
</comment>
<dbReference type="SUPFAM" id="SSF69593">
    <property type="entry name" value="Glycerol-3-phosphate (1)-acyltransferase"/>
    <property type="match status" value="1"/>
</dbReference>
<evidence type="ECO:0000256" key="9">
    <source>
        <dbReference type="SAM" id="Phobius"/>
    </source>
</evidence>
<name>A0A1Y2ELA2_9FUNG</name>
<dbReference type="Pfam" id="PF01553">
    <property type="entry name" value="Acyltransferase"/>
    <property type="match status" value="1"/>
</dbReference>